<protein>
    <submittedName>
        <fullName evidence="2">Uncharacterized protein</fullName>
    </submittedName>
</protein>
<proteinExistence type="predicted"/>
<feature type="transmembrane region" description="Helical" evidence="1">
    <location>
        <begin position="38"/>
        <end position="62"/>
    </location>
</feature>
<sequence length="334" mass="40281">MTKKLFWRLFIFEVGMFATTFIFTSFTNWKDFDKENLLGIMISVVSIIIAIIITYLFSKLFFEKAIMIERKKEIDKISKKITYLRRIAYHIVGFHDFWRLESVSIKSKIDSKYPELTYEIYRGDDEENRNKISQEERDQVDNDISMSGQAYLALKGLQDTRNSFEMFTEFNPKNYSIEDIQRYDEYVSSVWYFLDKPNQSMYDFNRVNSYSLEFVKELYFKIMNKPINDNEYRTEIKELFNHFTEDVFKKHLYLNSLNKNRYFNLFRYSFYNMLIFLIVLILSVFVYVVQGSEKFEYIATLFLLTLFISNTIDLIIITYQSIKSELNVEEVYSI</sequence>
<dbReference type="Proteomes" id="UP000253951">
    <property type="component" value="Chromosome"/>
</dbReference>
<feature type="transmembrane region" description="Helical" evidence="1">
    <location>
        <begin position="295"/>
        <end position="317"/>
    </location>
</feature>
<feature type="transmembrane region" description="Helical" evidence="1">
    <location>
        <begin position="5"/>
        <end position="26"/>
    </location>
</feature>
<evidence type="ECO:0000313" key="3">
    <source>
        <dbReference type="Proteomes" id="UP000253951"/>
    </source>
</evidence>
<dbReference type="KEGG" id="fat:DVK85_09695"/>
<keyword evidence="1" id="KW-0472">Membrane</keyword>
<dbReference type="AlphaFoldDB" id="A0A345HD32"/>
<evidence type="ECO:0000313" key="2">
    <source>
        <dbReference type="EMBL" id="AXG74492.1"/>
    </source>
</evidence>
<accession>A0A345HD32</accession>
<feature type="transmembrane region" description="Helical" evidence="1">
    <location>
        <begin position="268"/>
        <end position="289"/>
    </location>
</feature>
<gene>
    <name evidence="2" type="ORF">DVK85_09695</name>
</gene>
<reference evidence="2 3" key="1">
    <citation type="submission" date="2018-07" db="EMBL/GenBank/DDBJ databases">
        <title>Complete genome sequence of Flavobacterium arcticum type strain SM1502T.</title>
        <authorList>
            <person name="Li Y."/>
            <person name="Li D.-D."/>
        </authorList>
    </citation>
    <scope>NUCLEOTIDE SEQUENCE [LARGE SCALE GENOMIC DNA]</scope>
    <source>
        <strain evidence="2 3">SM1502</strain>
    </source>
</reference>
<keyword evidence="1" id="KW-0812">Transmembrane</keyword>
<evidence type="ECO:0000256" key="1">
    <source>
        <dbReference type="SAM" id="Phobius"/>
    </source>
</evidence>
<keyword evidence="1" id="KW-1133">Transmembrane helix</keyword>
<organism evidence="2 3">
    <name type="scientific">Flavobacterium arcticum</name>
    <dbReference type="NCBI Taxonomy" id="1784713"/>
    <lineage>
        <taxon>Bacteria</taxon>
        <taxon>Pseudomonadati</taxon>
        <taxon>Bacteroidota</taxon>
        <taxon>Flavobacteriia</taxon>
        <taxon>Flavobacteriales</taxon>
        <taxon>Flavobacteriaceae</taxon>
        <taxon>Flavobacterium</taxon>
    </lineage>
</organism>
<dbReference type="RefSeq" id="WP_114678250.1">
    <property type="nucleotide sequence ID" value="NZ_CP031188.1"/>
</dbReference>
<dbReference type="EMBL" id="CP031188">
    <property type="protein sequence ID" value="AXG74492.1"/>
    <property type="molecule type" value="Genomic_DNA"/>
</dbReference>
<keyword evidence="3" id="KW-1185">Reference proteome</keyword>
<name>A0A345HD32_9FLAO</name>